<keyword evidence="1" id="KW-0472">Membrane</keyword>
<dbReference type="PANTHER" id="PTHR18640">
    <property type="entry name" value="SOLUTE CARRIER FAMILY 10 MEMBER 7"/>
    <property type="match status" value="1"/>
</dbReference>
<evidence type="ECO:0000313" key="3">
    <source>
        <dbReference type="Proteomes" id="UP001165427"/>
    </source>
</evidence>
<keyword evidence="1" id="KW-1133">Transmembrane helix</keyword>
<feature type="transmembrane region" description="Helical" evidence="1">
    <location>
        <begin position="134"/>
        <end position="156"/>
    </location>
</feature>
<dbReference type="AlphaFoldDB" id="A0AA41R2B6"/>
<evidence type="ECO:0000256" key="1">
    <source>
        <dbReference type="SAM" id="Phobius"/>
    </source>
</evidence>
<organism evidence="2 3">
    <name type="scientific">Desulfatitalea alkaliphila</name>
    <dbReference type="NCBI Taxonomy" id="2929485"/>
    <lineage>
        <taxon>Bacteria</taxon>
        <taxon>Pseudomonadati</taxon>
        <taxon>Thermodesulfobacteriota</taxon>
        <taxon>Desulfobacteria</taxon>
        <taxon>Desulfobacterales</taxon>
        <taxon>Desulfosarcinaceae</taxon>
        <taxon>Desulfatitalea</taxon>
    </lineage>
</organism>
<feature type="transmembrane region" description="Helical" evidence="1">
    <location>
        <begin position="295"/>
        <end position="320"/>
    </location>
</feature>
<evidence type="ECO:0000313" key="2">
    <source>
        <dbReference type="EMBL" id="MCJ8499496.1"/>
    </source>
</evidence>
<dbReference type="PIRSF" id="PIRSF026166">
    <property type="entry name" value="UCP026166"/>
    <property type="match status" value="1"/>
</dbReference>
<name>A0AA41R2B6_9BACT</name>
<feature type="transmembrane region" description="Helical" evidence="1">
    <location>
        <begin position="74"/>
        <end position="96"/>
    </location>
</feature>
<keyword evidence="3" id="KW-1185">Reference proteome</keyword>
<feature type="transmembrane region" description="Helical" evidence="1">
    <location>
        <begin position="42"/>
        <end position="62"/>
    </location>
</feature>
<feature type="transmembrane region" description="Helical" evidence="1">
    <location>
        <begin position="201"/>
        <end position="221"/>
    </location>
</feature>
<dbReference type="EMBL" id="JALJRB010000002">
    <property type="protein sequence ID" value="MCJ8499496.1"/>
    <property type="molecule type" value="Genomic_DNA"/>
</dbReference>
<comment type="caution">
    <text evidence="2">The sequence shown here is derived from an EMBL/GenBank/DDBJ whole genome shotgun (WGS) entry which is preliminary data.</text>
</comment>
<gene>
    <name evidence="2" type="ORF">MRX98_02830</name>
</gene>
<dbReference type="Proteomes" id="UP001165427">
    <property type="component" value="Unassembled WGS sequence"/>
</dbReference>
<feature type="transmembrane region" description="Helical" evidence="1">
    <location>
        <begin position="267"/>
        <end position="289"/>
    </location>
</feature>
<dbReference type="PANTHER" id="PTHR18640:SF5">
    <property type="entry name" value="SODIUM_BILE ACID COTRANSPORTER 7"/>
    <property type="match status" value="1"/>
</dbReference>
<dbReference type="Gene3D" id="1.20.1530.20">
    <property type="match status" value="1"/>
</dbReference>
<dbReference type="RefSeq" id="WP_246902846.1">
    <property type="nucleotide sequence ID" value="NZ_JALJRB010000002.1"/>
</dbReference>
<dbReference type="InterPro" id="IPR038770">
    <property type="entry name" value="Na+/solute_symporter_sf"/>
</dbReference>
<proteinExistence type="predicted"/>
<protein>
    <submittedName>
        <fullName evidence="2">Bile acid:sodium symporter</fullName>
    </submittedName>
</protein>
<feature type="transmembrane region" description="Helical" evidence="1">
    <location>
        <begin position="102"/>
        <end position="122"/>
    </location>
</feature>
<reference evidence="2" key="1">
    <citation type="submission" date="2022-04" db="EMBL/GenBank/DDBJ databases">
        <title>Desulfatitalea alkaliphila sp. nov., a novel anaerobic sulfate-reducing bacterium isolated from terrestrial mud volcano, Taman Peninsula, Russia.</title>
        <authorList>
            <person name="Khomyakova M.A."/>
            <person name="Merkel A.Y."/>
            <person name="Slobodkin A.I."/>
        </authorList>
    </citation>
    <scope>NUCLEOTIDE SEQUENCE</scope>
    <source>
        <strain evidence="2">M08but</strain>
    </source>
</reference>
<keyword evidence="1" id="KW-0812">Transmembrane</keyword>
<sequence>MALKRWMAQNWFLIGLAAVVLLAWLLPEPGAAGGVLRSQVLTRLGVVLIFFFQGLTLSLKVLRMGLLQWRLHLFVQVFVFLVIPLLALVLVTVGGACMTEELRLGFILLAVLPTTIATSVAYTGMTGGNVAGAVFNSTFANMAGIFITPMWIGIWLQAGGQSLPLGKLFLDISLMLLAPLLAGQIVRPFVSKRVDRHKKKFSTAASLIILFIVYAAFCNSWKQNIWSAQGTEIALVAAAGAILLFAAAVTLSVAGTRLLRFNHENSMAAWFCAPQKTLAAGAPLANLIFAGHPGLSLILLPIMFYHPLQLLAGGVLINLVNKRRQTASAAAGDGDARAVKTR</sequence>
<feature type="transmembrane region" description="Helical" evidence="1">
    <location>
        <begin position="233"/>
        <end position="255"/>
    </location>
</feature>
<accession>A0AA41R2B6</accession>
<dbReference type="InterPro" id="IPR016833">
    <property type="entry name" value="Put_Na-Bile_cotransptr"/>
</dbReference>
<feature type="transmembrane region" description="Helical" evidence="1">
    <location>
        <begin position="168"/>
        <end position="189"/>
    </location>
</feature>
<dbReference type="GO" id="GO:0005886">
    <property type="term" value="C:plasma membrane"/>
    <property type="evidence" value="ECO:0007669"/>
    <property type="project" value="TreeGrafter"/>
</dbReference>
<dbReference type="Pfam" id="PF13593">
    <property type="entry name" value="SBF_like"/>
    <property type="match status" value="1"/>
</dbReference>